<dbReference type="AlphaFoldDB" id="A0A1N7E3A9"/>
<sequence>MTTASFPSAEIRTDDEDMQIVHRQVTLFIEEYVAQAGVDDVIIPMSGGIDSTLTASLAVDALGSDRVTGLLLPCNLCGETGTNEARIIAEALGIERREINLQSLLKGFTETVASQFGDNERVRDDTGRELGNVLARLRMTCAYYLANATSGLVVGTSNRSELLLGYFTKYGDGGADLLPLGDLYKTEVRALARYVGIPRRIVEKPSTAELWAGQTDRKELGASYDRIDTVLHYSVDRGYRAEAIAHELGVPVETVWDIVNWYLDSYHKRQLPAMPDAGFDHGNRFTPGRRRERGQ</sequence>
<dbReference type="SUPFAM" id="SSF52402">
    <property type="entry name" value="Adenine nucleotide alpha hydrolases-like"/>
    <property type="match status" value="1"/>
</dbReference>
<comment type="pathway">
    <text evidence="1">Cofactor biosynthesis; NAD(+) biosynthesis.</text>
</comment>
<dbReference type="CDD" id="cd00553">
    <property type="entry name" value="NAD_synthase"/>
    <property type="match status" value="1"/>
</dbReference>
<evidence type="ECO:0000256" key="6">
    <source>
        <dbReference type="RuleBase" id="RU003811"/>
    </source>
</evidence>
<evidence type="ECO:0000256" key="5">
    <source>
        <dbReference type="ARBA" id="ARBA00023027"/>
    </source>
</evidence>
<dbReference type="InterPro" id="IPR022310">
    <property type="entry name" value="NAD/GMP_synthase"/>
</dbReference>
<comment type="similarity">
    <text evidence="6">Belongs to the NAD synthetase family.</text>
</comment>
<protein>
    <recommendedName>
        <fullName evidence="7">NH(3)-dependent NAD(+) synthetase</fullName>
        <ecNumber evidence="7">6.3.1.5</ecNumber>
    </recommendedName>
</protein>
<dbReference type="Pfam" id="PF02540">
    <property type="entry name" value="NAD_synthase"/>
    <property type="match status" value="1"/>
</dbReference>
<keyword evidence="3 6" id="KW-0547">Nucleotide-binding</keyword>
<evidence type="ECO:0000256" key="3">
    <source>
        <dbReference type="ARBA" id="ARBA00022741"/>
    </source>
</evidence>
<evidence type="ECO:0000256" key="1">
    <source>
        <dbReference type="ARBA" id="ARBA00004790"/>
    </source>
</evidence>
<dbReference type="RefSeq" id="WP_076431870.1">
    <property type="nucleotide sequence ID" value="NZ_FTNO01000005.1"/>
</dbReference>
<keyword evidence="10" id="KW-1185">Reference proteome</keyword>
<feature type="domain" description="NAD/GMP synthase" evidence="8">
    <location>
        <begin position="23"/>
        <end position="272"/>
    </location>
</feature>
<dbReference type="GO" id="GO:0003952">
    <property type="term" value="F:NAD+ synthase (glutamine-hydrolyzing) activity"/>
    <property type="evidence" value="ECO:0007669"/>
    <property type="project" value="InterPro"/>
</dbReference>
<dbReference type="OrthoDB" id="39312at2157"/>
<evidence type="ECO:0000313" key="10">
    <source>
        <dbReference type="Proteomes" id="UP000186914"/>
    </source>
</evidence>
<keyword evidence="4 6" id="KW-0067">ATP-binding</keyword>
<evidence type="ECO:0000259" key="8">
    <source>
        <dbReference type="Pfam" id="PF02540"/>
    </source>
</evidence>
<keyword evidence="5 6" id="KW-0520">NAD</keyword>
<evidence type="ECO:0000313" key="9">
    <source>
        <dbReference type="EMBL" id="SIR82534.1"/>
    </source>
</evidence>
<dbReference type="PANTHER" id="PTHR23090">
    <property type="entry name" value="NH 3 /GLUTAMINE-DEPENDENT NAD + SYNTHETASE"/>
    <property type="match status" value="1"/>
</dbReference>
<dbReference type="PANTHER" id="PTHR23090:SF9">
    <property type="entry name" value="GLUTAMINE-DEPENDENT NAD(+) SYNTHETASE"/>
    <property type="match status" value="1"/>
</dbReference>
<dbReference type="InterPro" id="IPR003694">
    <property type="entry name" value="NAD_synthase"/>
</dbReference>
<dbReference type="GO" id="GO:0008795">
    <property type="term" value="F:NAD+ synthase activity"/>
    <property type="evidence" value="ECO:0007669"/>
    <property type="project" value="UniProtKB-EC"/>
</dbReference>
<gene>
    <name evidence="9" type="ORF">SAMN05421858_3981</name>
</gene>
<evidence type="ECO:0000256" key="7">
    <source>
        <dbReference type="RuleBase" id="RU003812"/>
    </source>
</evidence>
<dbReference type="EC" id="6.3.1.5" evidence="7"/>
<comment type="catalytic activity">
    <reaction evidence="7">
        <text>deamido-NAD(+) + NH4(+) + ATP = AMP + diphosphate + NAD(+) + H(+)</text>
        <dbReference type="Rhea" id="RHEA:21188"/>
        <dbReference type="ChEBI" id="CHEBI:15378"/>
        <dbReference type="ChEBI" id="CHEBI:28938"/>
        <dbReference type="ChEBI" id="CHEBI:30616"/>
        <dbReference type="ChEBI" id="CHEBI:33019"/>
        <dbReference type="ChEBI" id="CHEBI:57540"/>
        <dbReference type="ChEBI" id="CHEBI:58437"/>
        <dbReference type="ChEBI" id="CHEBI:456215"/>
        <dbReference type="EC" id="6.3.1.5"/>
    </reaction>
</comment>
<dbReference type="InterPro" id="IPR014729">
    <property type="entry name" value="Rossmann-like_a/b/a_fold"/>
</dbReference>
<dbReference type="NCBIfam" id="TIGR00552">
    <property type="entry name" value="nadE"/>
    <property type="match status" value="1"/>
</dbReference>
<dbReference type="Proteomes" id="UP000186914">
    <property type="component" value="Unassembled WGS sequence"/>
</dbReference>
<evidence type="ECO:0000256" key="2">
    <source>
        <dbReference type="ARBA" id="ARBA00022598"/>
    </source>
</evidence>
<keyword evidence="2 6" id="KW-0436">Ligase</keyword>
<dbReference type="Gene3D" id="3.40.50.620">
    <property type="entry name" value="HUPs"/>
    <property type="match status" value="1"/>
</dbReference>
<evidence type="ECO:0000256" key="4">
    <source>
        <dbReference type="ARBA" id="ARBA00022840"/>
    </source>
</evidence>
<reference evidence="10" key="1">
    <citation type="submission" date="2017-01" db="EMBL/GenBank/DDBJ databases">
        <authorList>
            <person name="Varghese N."/>
            <person name="Submissions S."/>
        </authorList>
    </citation>
    <scope>NUCLEOTIDE SEQUENCE [LARGE SCALE GENOMIC DNA]</scope>
    <source>
        <strain evidence="10">CGMCC 1.7737</strain>
    </source>
</reference>
<dbReference type="GO" id="GO:0005737">
    <property type="term" value="C:cytoplasm"/>
    <property type="evidence" value="ECO:0007669"/>
    <property type="project" value="InterPro"/>
</dbReference>
<accession>A0A1N7E3A9</accession>
<name>A0A1N7E3A9_9EURY</name>
<dbReference type="EMBL" id="FTNO01000005">
    <property type="protein sequence ID" value="SIR82534.1"/>
    <property type="molecule type" value="Genomic_DNA"/>
</dbReference>
<proteinExistence type="inferred from homology"/>
<dbReference type="GO" id="GO:0009435">
    <property type="term" value="P:NAD+ biosynthetic process"/>
    <property type="evidence" value="ECO:0007669"/>
    <property type="project" value="UniProtKB-UniPathway"/>
</dbReference>
<dbReference type="GO" id="GO:0005524">
    <property type="term" value="F:ATP binding"/>
    <property type="evidence" value="ECO:0007669"/>
    <property type="project" value="UniProtKB-KW"/>
</dbReference>
<organism evidence="9 10">
    <name type="scientific">Haladaptatus litoreus</name>
    <dbReference type="NCBI Taxonomy" id="553468"/>
    <lineage>
        <taxon>Archaea</taxon>
        <taxon>Methanobacteriati</taxon>
        <taxon>Methanobacteriota</taxon>
        <taxon>Stenosarchaea group</taxon>
        <taxon>Halobacteria</taxon>
        <taxon>Halobacteriales</taxon>
        <taxon>Haladaptataceae</taxon>
        <taxon>Haladaptatus</taxon>
    </lineage>
</organism>
<dbReference type="GO" id="GO:0004359">
    <property type="term" value="F:glutaminase activity"/>
    <property type="evidence" value="ECO:0007669"/>
    <property type="project" value="InterPro"/>
</dbReference>
<dbReference type="NCBIfam" id="NF010587">
    <property type="entry name" value="PRK13980.1"/>
    <property type="match status" value="1"/>
</dbReference>
<dbReference type="UniPathway" id="UPA00253">
    <property type="reaction ID" value="UER00333"/>
</dbReference>